<sequence length="49" mass="5344">MDRNVKHDFASSPSFSILIPKRRPIAISQKVDSRLRFAGSPNGSAFPGS</sequence>
<evidence type="ECO:0000313" key="2">
    <source>
        <dbReference type="Proteomes" id="UP001341297"/>
    </source>
</evidence>
<dbReference type="EMBL" id="JARRTL010000034">
    <property type="protein sequence ID" value="MEC0487589.1"/>
    <property type="molecule type" value="Genomic_DNA"/>
</dbReference>
<keyword evidence="2" id="KW-1185">Reference proteome</keyword>
<name>A0ABU6H9D4_9BACI</name>
<comment type="caution">
    <text evidence="1">The sequence shown here is derived from an EMBL/GenBank/DDBJ whole genome shotgun (WGS) entry which is preliminary data.</text>
</comment>
<proteinExistence type="predicted"/>
<dbReference type="RefSeq" id="WP_193787110.1">
    <property type="nucleotide sequence ID" value="NZ_JARRTL010000034.1"/>
</dbReference>
<accession>A0ABU6H9D4</accession>
<reference evidence="1 2" key="1">
    <citation type="submission" date="2023-03" db="EMBL/GenBank/DDBJ databases">
        <title>Agriculturally important microbes genome sequencing.</title>
        <authorList>
            <person name="Dunlap C."/>
        </authorList>
    </citation>
    <scope>NUCLEOTIDE SEQUENCE [LARGE SCALE GENOMIC DNA]</scope>
    <source>
        <strain evidence="1 2">CBP-3203</strain>
    </source>
</reference>
<protein>
    <submittedName>
        <fullName evidence="1">Uncharacterized protein</fullName>
    </submittedName>
</protein>
<dbReference type="Proteomes" id="UP001341297">
    <property type="component" value="Unassembled WGS sequence"/>
</dbReference>
<gene>
    <name evidence="1" type="ORF">P8828_22855</name>
</gene>
<organism evidence="1 2">
    <name type="scientific">Bacillus glycinifermentans</name>
    <dbReference type="NCBI Taxonomy" id="1664069"/>
    <lineage>
        <taxon>Bacteria</taxon>
        <taxon>Bacillati</taxon>
        <taxon>Bacillota</taxon>
        <taxon>Bacilli</taxon>
        <taxon>Bacillales</taxon>
        <taxon>Bacillaceae</taxon>
        <taxon>Bacillus</taxon>
    </lineage>
</organism>
<evidence type="ECO:0000313" key="1">
    <source>
        <dbReference type="EMBL" id="MEC0487589.1"/>
    </source>
</evidence>